<dbReference type="EMBL" id="MU394353">
    <property type="protein sequence ID" value="KAI6083366.1"/>
    <property type="molecule type" value="Genomic_DNA"/>
</dbReference>
<protein>
    <submittedName>
        <fullName evidence="1">Uncharacterized protein</fullName>
    </submittedName>
</protein>
<dbReference type="Proteomes" id="UP001497680">
    <property type="component" value="Unassembled WGS sequence"/>
</dbReference>
<organism evidence="1 2">
    <name type="scientific">Hypoxylon rubiginosum</name>
    <dbReference type="NCBI Taxonomy" id="110542"/>
    <lineage>
        <taxon>Eukaryota</taxon>
        <taxon>Fungi</taxon>
        <taxon>Dikarya</taxon>
        <taxon>Ascomycota</taxon>
        <taxon>Pezizomycotina</taxon>
        <taxon>Sordariomycetes</taxon>
        <taxon>Xylariomycetidae</taxon>
        <taxon>Xylariales</taxon>
        <taxon>Hypoxylaceae</taxon>
        <taxon>Hypoxylon</taxon>
    </lineage>
</organism>
<gene>
    <name evidence="1" type="ORF">F4821DRAFT_244979</name>
</gene>
<proteinExistence type="predicted"/>
<comment type="caution">
    <text evidence="1">The sequence shown here is derived from an EMBL/GenBank/DDBJ whole genome shotgun (WGS) entry which is preliminary data.</text>
</comment>
<evidence type="ECO:0000313" key="2">
    <source>
        <dbReference type="Proteomes" id="UP001497680"/>
    </source>
</evidence>
<keyword evidence="2" id="KW-1185">Reference proteome</keyword>
<evidence type="ECO:0000313" key="1">
    <source>
        <dbReference type="EMBL" id="KAI6083366.1"/>
    </source>
</evidence>
<reference evidence="1 2" key="1">
    <citation type="journal article" date="2022" name="New Phytol.">
        <title>Ecological generalism drives hyperdiversity of secondary metabolite gene clusters in xylarialean endophytes.</title>
        <authorList>
            <person name="Franco M.E.E."/>
            <person name="Wisecaver J.H."/>
            <person name="Arnold A.E."/>
            <person name="Ju Y.M."/>
            <person name="Slot J.C."/>
            <person name="Ahrendt S."/>
            <person name="Moore L.P."/>
            <person name="Eastman K.E."/>
            <person name="Scott K."/>
            <person name="Konkel Z."/>
            <person name="Mondo S.J."/>
            <person name="Kuo A."/>
            <person name="Hayes R.D."/>
            <person name="Haridas S."/>
            <person name="Andreopoulos B."/>
            <person name="Riley R."/>
            <person name="LaButti K."/>
            <person name="Pangilinan J."/>
            <person name="Lipzen A."/>
            <person name="Amirebrahimi M."/>
            <person name="Yan J."/>
            <person name="Adam C."/>
            <person name="Keymanesh K."/>
            <person name="Ng V."/>
            <person name="Louie K."/>
            <person name="Northen T."/>
            <person name="Drula E."/>
            <person name="Henrissat B."/>
            <person name="Hsieh H.M."/>
            <person name="Youens-Clark K."/>
            <person name="Lutzoni F."/>
            <person name="Miadlikowska J."/>
            <person name="Eastwood D.C."/>
            <person name="Hamelin R.C."/>
            <person name="Grigoriev I.V."/>
            <person name="U'Ren J.M."/>
        </authorList>
    </citation>
    <scope>NUCLEOTIDE SEQUENCE [LARGE SCALE GENOMIC DNA]</scope>
    <source>
        <strain evidence="1 2">ER1909</strain>
    </source>
</reference>
<accession>A0ACC0CSF9</accession>
<sequence>MSSDGLKSWPLPSAAARQLREVASWLQSEKAAFHLVNSSEICGNKDGMVDVTSRLIAAIAAQHPSDQSASIENRVAAIHFDTLTVIPVDQGWAMYLIPVHAVKGTIIVDGQQLNMGHYCHLKETFQVEGDFYAVLILCRRGQSQDGVENTIGGFE</sequence>
<name>A0ACC0CSF9_9PEZI</name>